<sequence>MSMLWLMLLLSWPAAASSSNARPGCEEKCGDVIVPYPFGIDDPKCAMDEYFFLNCSRSVSPPKLWFRKNSEVFNISIEDGTMIGSIWTAERCYDGLGDYNYTDVRTNLGDGPFRFSDTRNKLTAFGCDTYAYMGDLVGSFWSGCISICNNESAKITENSCSGIGCCHTPLPKSTKSLNITLRSAYNHSRLRNFMPCDYAFLADETFNLLDFRLSDYDKSSSNATIEWVVKEGKCPDDQNSNVYRCGDNTNCDYSENGEGYRCLCKPGFQGNPYLGCHDIDECKEKERYHCEGTCKNTFGNYTCDCPIGMHGDGKVSCRGFRITTIAAVIGAAIFTVTVGILAFIACRERRKKRNFFNNGGMILKHQRVRIFSEAELIKATKNYDKSNFLGEGGFGSVYRGVLSDDTQVAVKKPKEADKIRVSQEFQHEMGIVSQINHKNVVKILGLCLQTKVPLLVYEFVSNGTLFHHIHSKSSQVLKTWKICLRIAAETASALDYFHSLASPPIIHGDVKSTNILLDDNYTAKVAGFGASVLISPNQTAMATKMQGTFGYLDPEYLMTGNLTEKSDVYSFGVVLVELLTGVKPGSHKTLASNEKISIIQYFLSSIEDYCLRQILSFEVADETEMEEIEIVAELASKCLRSSCLNRPTMRQVSEELDRLKKLHDNLWAQENSEETEHLLGDSSVSNRFQHATAEIAHPETHSVVSFDIENYGYRIPVEWVLKPTTVVPKSSDKDQKPADAR</sequence>
<organism evidence="1 2">
    <name type="scientific">Citrus sinensis</name>
    <name type="common">Sweet orange</name>
    <name type="synonym">Citrus aurantium var. sinensis</name>
    <dbReference type="NCBI Taxonomy" id="2711"/>
    <lineage>
        <taxon>Eukaryota</taxon>
        <taxon>Viridiplantae</taxon>
        <taxon>Streptophyta</taxon>
        <taxon>Embryophyta</taxon>
        <taxon>Tracheophyta</taxon>
        <taxon>Spermatophyta</taxon>
        <taxon>Magnoliopsida</taxon>
        <taxon>eudicotyledons</taxon>
        <taxon>Gunneridae</taxon>
        <taxon>Pentapetalae</taxon>
        <taxon>rosids</taxon>
        <taxon>malvids</taxon>
        <taxon>Sapindales</taxon>
        <taxon>Rutaceae</taxon>
        <taxon>Aurantioideae</taxon>
        <taxon>Citrus</taxon>
    </lineage>
</organism>
<protein>
    <submittedName>
        <fullName evidence="1">Protein kinase domain-containing protein</fullName>
    </submittedName>
</protein>
<dbReference type="EMBL" id="CM039177">
    <property type="protein sequence ID" value="KAH9699232.1"/>
    <property type="molecule type" value="Genomic_DNA"/>
</dbReference>
<accession>A0ACB8IQ63</accession>
<name>A0ACB8IQ63_CITSI</name>
<proteinExistence type="predicted"/>
<evidence type="ECO:0000313" key="2">
    <source>
        <dbReference type="Proteomes" id="UP000829398"/>
    </source>
</evidence>
<gene>
    <name evidence="1" type="ORF">KPL71_024262</name>
</gene>
<keyword evidence="1" id="KW-0418">Kinase</keyword>
<dbReference type="Proteomes" id="UP000829398">
    <property type="component" value="Chromosome 8"/>
</dbReference>
<keyword evidence="2" id="KW-1185">Reference proteome</keyword>
<evidence type="ECO:0000313" key="1">
    <source>
        <dbReference type="EMBL" id="KAH9699232.1"/>
    </source>
</evidence>
<reference evidence="2" key="1">
    <citation type="journal article" date="2023" name="Hortic. Res.">
        <title>A chromosome-level phased genome enabling allele-level studies in sweet orange: a case study on citrus Huanglongbing tolerance.</title>
        <authorList>
            <person name="Wu B."/>
            <person name="Yu Q."/>
            <person name="Deng Z."/>
            <person name="Duan Y."/>
            <person name="Luo F."/>
            <person name="Gmitter F. Jr."/>
        </authorList>
    </citation>
    <scope>NUCLEOTIDE SEQUENCE [LARGE SCALE GENOMIC DNA]</scope>
    <source>
        <strain evidence="2">cv. Valencia</strain>
    </source>
</reference>
<keyword evidence="1" id="KW-0808">Transferase</keyword>
<comment type="caution">
    <text evidence="1">The sequence shown here is derived from an EMBL/GenBank/DDBJ whole genome shotgun (WGS) entry which is preliminary data.</text>
</comment>